<evidence type="ECO:0000256" key="3">
    <source>
        <dbReference type="ARBA" id="ARBA00023235"/>
    </source>
</evidence>
<protein>
    <recommendedName>
        <fullName evidence="4">tRNA pseudouridine synthase A</fullName>
        <ecNumber evidence="4">5.4.99.12</ecNumber>
    </recommendedName>
    <alternativeName>
        <fullName evidence="4">tRNA pseudouridine(38-40) synthase</fullName>
    </alternativeName>
    <alternativeName>
        <fullName evidence="4">tRNA pseudouridylate synthase I</fullName>
    </alternativeName>
    <alternativeName>
        <fullName evidence="4">tRNA-uridine isomerase I</fullName>
    </alternativeName>
</protein>
<dbReference type="Gene3D" id="3.30.70.660">
    <property type="entry name" value="Pseudouridine synthase I, catalytic domain, C-terminal subdomain"/>
    <property type="match status" value="1"/>
</dbReference>
<feature type="active site" description="Nucleophile" evidence="4 5">
    <location>
        <position position="70"/>
    </location>
</feature>
<dbReference type="FunFam" id="3.30.70.580:FF:000001">
    <property type="entry name" value="tRNA pseudouridine synthase A"/>
    <property type="match status" value="1"/>
</dbReference>
<evidence type="ECO:0000313" key="8">
    <source>
        <dbReference type="EMBL" id="PZO59340.1"/>
    </source>
</evidence>
<dbReference type="Pfam" id="PF01416">
    <property type="entry name" value="PseudoU_synth_1"/>
    <property type="match status" value="2"/>
</dbReference>
<reference evidence="8 9" key="2">
    <citation type="submission" date="2018-06" db="EMBL/GenBank/DDBJ databases">
        <title>Metagenomic assembly of (sub)arctic Cyanobacteria and their associated microbiome from non-axenic cultures.</title>
        <authorList>
            <person name="Baurain D."/>
        </authorList>
    </citation>
    <scope>NUCLEOTIDE SEQUENCE [LARGE SCALE GENOMIC DNA]</scope>
    <source>
        <strain evidence="8">ULC027bin1</strain>
    </source>
</reference>
<dbReference type="CDD" id="cd02570">
    <property type="entry name" value="PseudoU_synth_EcTruA"/>
    <property type="match status" value="1"/>
</dbReference>
<comment type="subunit">
    <text evidence="4">Homodimer.</text>
</comment>
<feature type="domain" description="Pseudouridine synthase I TruA alpha/beta" evidence="7">
    <location>
        <begin position="26"/>
        <end position="121"/>
    </location>
</feature>
<accession>A0A2W4XPA6</accession>
<feature type="domain" description="Pseudouridine synthase I TruA alpha/beta" evidence="7">
    <location>
        <begin position="165"/>
        <end position="264"/>
    </location>
</feature>
<dbReference type="GO" id="GO:0003723">
    <property type="term" value="F:RNA binding"/>
    <property type="evidence" value="ECO:0007669"/>
    <property type="project" value="InterPro"/>
</dbReference>
<dbReference type="SUPFAM" id="SSF55120">
    <property type="entry name" value="Pseudouridine synthase"/>
    <property type="match status" value="1"/>
</dbReference>
<dbReference type="Proteomes" id="UP000249794">
    <property type="component" value="Unassembled WGS sequence"/>
</dbReference>
<dbReference type="InterPro" id="IPR020103">
    <property type="entry name" value="PsdUridine_synth_cat_dom_sf"/>
</dbReference>
<evidence type="ECO:0000313" key="9">
    <source>
        <dbReference type="Proteomes" id="UP000249794"/>
    </source>
</evidence>
<evidence type="ECO:0000259" key="7">
    <source>
        <dbReference type="Pfam" id="PF01416"/>
    </source>
</evidence>
<comment type="catalytic activity">
    <reaction evidence="4 6">
        <text>uridine(38/39/40) in tRNA = pseudouridine(38/39/40) in tRNA</text>
        <dbReference type="Rhea" id="RHEA:22376"/>
        <dbReference type="Rhea" id="RHEA-COMP:10085"/>
        <dbReference type="Rhea" id="RHEA-COMP:10087"/>
        <dbReference type="ChEBI" id="CHEBI:65314"/>
        <dbReference type="ChEBI" id="CHEBI:65315"/>
        <dbReference type="EC" id="5.4.99.12"/>
    </reaction>
</comment>
<evidence type="ECO:0000256" key="4">
    <source>
        <dbReference type="HAMAP-Rule" id="MF_00171"/>
    </source>
</evidence>
<dbReference type="EMBL" id="QBMP01000023">
    <property type="protein sequence ID" value="PZO59340.1"/>
    <property type="molecule type" value="Genomic_DNA"/>
</dbReference>
<name>A0A2W4XPA6_9CYAN</name>
<keyword evidence="3 4" id="KW-0413">Isomerase</keyword>
<evidence type="ECO:0000256" key="2">
    <source>
        <dbReference type="ARBA" id="ARBA00022694"/>
    </source>
</evidence>
<dbReference type="EC" id="5.4.99.12" evidence="4"/>
<dbReference type="InterPro" id="IPR020097">
    <property type="entry name" value="PsdUridine_synth_TruA_a/b_dom"/>
</dbReference>
<evidence type="ECO:0000256" key="6">
    <source>
        <dbReference type="RuleBase" id="RU003792"/>
    </source>
</evidence>
<evidence type="ECO:0000256" key="1">
    <source>
        <dbReference type="ARBA" id="ARBA00009375"/>
    </source>
</evidence>
<dbReference type="InterPro" id="IPR001406">
    <property type="entry name" value="PsdUridine_synth_TruA"/>
</dbReference>
<dbReference type="PIRSF" id="PIRSF001430">
    <property type="entry name" value="tRNA_psdUrid_synth"/>
    <property type="match status" value="1"/>
</dbReference>
<evidence type="ECO:0000256" key="5">
    <source>
        <dbReference type="PIRSR" id="PIRSR001430-1"/>
    </source>
</evidence>
<proteinExistence type="inferred from homology"/>
<dbReference type="InterPro" id="IPR020095">
    <property type="entry name" value="PsdUridine_synth_TruA_C"/>
</dbReference>
<dbReference type="GO" id="GO:0160147">
    <property type="term" value="F:tRNA pseudouridine(38-40) synthase activity"/>
    <property type="evidence" value="ECO:0007669"/>
    <property type="project" value="UniProtKB-EC"/>
</dbReference>
<dbReference type="PANTHER" id="PTHR11142:SF0">
    <property type="entry name" value="TRNA PSEUDOURIDINE SYNTHASE-LIKE 1"/>
    <property type="match status" value="1"/>
</dbReference>
<keyword evidence="2 4" id="KW-0819">tRNA processing</keyword>
<comment type="caution">
    <text evidence="8">The sequence shown here is derived from an EMBL/GenBank/DDBJ whole genome shotgun (WGS) entry which is preliminary data.</text>
</comment>
<organism evidence="8 9">
    <name type="scientific">Phormidesmis priestleyi</name>
    <dbReference type="NCBI Taxonomy" id="268141"/>
    <lineage>
        <taxon>Bacteria</taxon>
        <taxon>Bacillati</taxon>
        <taxon>Cyanobacteriota</taxon>
        <taxon>Cyanophyceae</taxon>
        <taxon>Leptolyngbyales</taxon>
        <taxon>Leptolyngbyaceae</taxon>
        <taxon>Phormidesmis</taxon>
    </lineage>
</organism>
<gene>
    <name evidence="4" type="primary">truA</name>
    <name evidence="8" type="ORF">DCF15_03855</name>
</gene>
<reference evidence="9" key="1">
    <citation type="submission" date="2018-04" db="EMBL/GenBank/DDBJ databases">
        <authorList>
            <person name="Cornet L."/>
        </authorList>
    </citation>
    <scope>NUCLEOTIDE SEQUENCE [LARGE SCALE GENOMIC DNA]</scope>
</reference>
<dbReference type="NCBIfam" id="TIGR00071">
    <property type="entry name" value="hisT_truA"/>
    <property type="match status" value="1"/>
</dbReference>
<comment type="caution">
    <text evidence="4">Lacks conserved residue(s) required for the propagation of feature annotation.</text>
</comment>
<dbReference type="PANTHER" id="PTHR11142">
    <property type="entry name" value="PSEUDOURIDYLATE SYNTHASE"/>
    <property type="match status" value="1"/>
</dbReference>
<dbReference type="InterPro" id="IPR020094">
    <property type="entry name" value="TruA/RsuA/RluB/E/F_N"/>
</dbReference>
<dbReference type="GO" id="GO:0031119">
    <property type="term" value="P:tRNA pseudouridine synthesis"/>
    <property type="evidence" value="ECO:0007669"/>
    <property type="project" value="UniProtKB-UniRule"/>
</dbReference>
<comment type="similarity">
    <text evidence="1 4 6">Belongs to the tRNA pseudouridine synthase TruA family.</text>
</comment>
<comment type="function">
    <text evidence="4">Formation of pseudouridine at positions 38, 39 and 40 in the anticodon stem and loop of transfer RNAs.</text>
</comment>
<dbReference type="AlphaFoldDB" id="A0A2W4XPA6"/>
<dbReference type="HAMAP" id="MF_00171">
    <property type="entry name" value="TruA"/>
    <property type="match status" value="1"/>
</dbReference>
<dbReference type="Gene3D" id="3.30.70.580">
    <property type="entry name" value="Pseudouridine synthase I, catalytic domain, N-terminal subdomain"/>
    <property type="match status" value="1"/>
</dbReference>
<sequence length="283" mass="32159">MPSRTAKQLAKLSPDQQSKQRVALVIQYQGSAFHGWQRQSKDRTVQADIEEAIAAVIGYHTPLQGAGRTDTGVHAAAQSAHFDAPSVIPAERWASILNDRLSNDIVVRASAQVADGWHAQFSAEWRRHRYTFYTSRYPNLFVQPFVWHYYYQPLDESLMLKALTPLVGYHNLAAFHRAGSDRAHSWVEMQAVECDRSGHFVQIELQAKGFLYGMVRLIVGLIVQVGERSLSPEGFTHIWQNQRRDLVKYSAPPQGLCLLRVGYPDFPFSPEVWVNTQPHYSLE</sequence>